<keyword evidence="5 8" id="KW-0238">DNA-binding</keyword>
<dbReference type="FunFam" id="1.10.10.10:FF:000293">
    <property type="entry name" value="Tigger transposable element-derived protein 5"/>
    <property type="match status" value="1"/>
</dbReference>
<evidence type="ECO:0000259" key="10">
    <source>
        <dbReference type="PROSITE" id="PS50960"/>
    </source>
</evidence>
<dbReference type="AlphaFoldDB" id="A0A8S1CA24"/>
<dbReference type="EMBL" id="CADEPI010000019">
    <property type="protein sequence ID" value="CAB3365181.1"/>
    <property type="molecule type" value="Genomic_DNA"/>
</dbReference>
<dbReference type="InterPro" id="IPR007889">
    <property type="entry name" value="HTH_Psq"/>
</dbReference>
<keyword evidence="6" id="KW-0804">Transcription</keyword>
<name>A0A8S1CA24_9INSE</name>
<dbReference type="GO" id="GO:0007469">
    <property type="term" value="P:antennal development"/>
    <property type="evidence" value="ECO:0007669"/>
    <property type="project" value="UniProtKB-ARBA"/>
</dbReference>
<evidence type="ECO:0000313" key="12">
    <source>
        <dbReference type="Proteomes" id="UP000494165"/>
    </source>
</evidence>
<evidence type="ECO:0000256" key="1">
    <source>
        <dbReference type="ARBA" id="ARBA00004123"/>
    </source>
</evidence>
<keyword evidence="7 8" id="KW-0539">Nucleus</keyword>
<feature type="domain" description="HTH psq-type" evidence="10">
    <location>
        <begin position="11"/>
        <end position="59"/>
    </location>
</feature>
<keyword evidence="12" id="KW-1185">Reference proteome</keyword>
<gene>
    <name evidence="11" type="ORF">CLODIP_2_CD06698</name>
</gene>
<dbReference type="GO" id="GO:0021556">
    <property type="term" value="P:central nervous system formation"/>
    <property type="evidence" value="ECO:0007669"/>
    <property type="project" value="UniProtKB-ARBA"/>
</dbReference>
<dbReference type="GO" id="GO:0048749">
    <property type="term" value="P:compound eye development"/>
    <property type="evidence" value="ECO:0007669"/>
    <property type="project" value="UniProtKB-ARBA"/>
</dbReference>
<keyword evidence="4" id="KW-0805">Transcription regulation</keyword>
<dbReference type="PANTHER" id="PTHR33215">
    <property type="entry name" value="PROTEIN DISTAL ANTENNA"/>
    <property type="match status" value="1"/>
</dbReference>
<dbReference type="InterPro" id="IPR009057">
    <property type="entry name" value="Homeodomain-like_sf"/>
</dbReference>
<dbReference type="OrthoDB" id="6624814at2759"/>
<protein>
    <recommendedName>
        <fullName evidence="10">HTH psq-type domain-containing protein</fullName>
    </recommendedName>
</protein>
<evidence type="ECO:0000256" key="5">
    <source>
        <dbReference type="ARBA" id="ARBA00023125"/>
    </source>
</evidence>
<dbReference type="GO" id="GO:0007379">
    <property type="term" value="P:segment specification"/>
    <property type="evidence" value="ECO:0007669"/>
    <property type="project" value="UniProtKB-ARBA"/>
</dbReference>
<reference evidence="11 12" key="1">
    <citation type="submission" date="2020-04" db="EMBL/GenBank/DDBJ databases">
        <authorList>
            <person name="Alioto T."/>
            <person name="Alioto T."/>
            <person name="Gomez Garrido J."/>
        </authorList>
    </citation>
    <scope>NUCLEOTIDE SEQUENCE [LARGE SCALE GENOMIC DNA]</scope>
</reference>
<dbReference type="PANTHER" id="PTHR33215:SF13">
    <property type="entry name" value="PROTEIN DISTAL ANTENNA"/>
    <property type="match status" value="1"/>
</dbReference>
<accession>A0A8S1CA24</accession>
<keyword evidence="2" id="KW-0217">Developmental protein</keyword>
<dbReference type="Proteomes" id="UP000494165">
    <property type="component" value="Unassembled WGS sequence"/>
</dbReference>
<dbReference type="GO" id="GO:0003700">
    <property type="term" value="F:DNA-binding transcription factor activity"/>
    <property type="evidence" value="ECO:0007669"/>
    <property type="project" value="UniProtKB-ARBA"/>
</dbReference>
<keyword evidence="3" id="KW-0597">Phosphoprotein</keyword>
<evidence type="ECO:0000256" key="8">
    <source>
        <dbReference type="PROSITE-ProRule" id="PRU00320"/>
    </source>
</evidence>
<dbReference type="SUPFAM" id="SSF46689">
    <property type="entry name" value="Homeodomain-like"/>
    <property type="match status" value="1"/>
</dbReference>
<dbReference type="InterPro" id="IPR051839">
    <property type="entry name" value="RD_transcriptional_regulator"/>
</dbReference>
<dbReference type="Pfam" id="PF04218">
    <property type="entry name" value="CENP-B_N"/>
    <property type="match status" value="1"/>
</dbReference>
<evidence type="ECO:0000256" key="3">
    <source>
        <dbReference type="ARBA" id="ARBA00022553"/>
    </source>
</evidence>
<evidence type="ECO:0000256" key="7">
    <source>
        <dbReference type="ARBA" id="ARBA00023242"/>
    </source>
</evidence>
<dbReference type="PROSITE" id="PS50960">
    <property type="entry name" value="HTH_PSQ"/>
    <property type="match status" value="1"/>
</dbReference>
<feature type="compositionally biased region" description="Polar residues" evidence="9">
    <location>
        <begin position="223"/>
        <end position="234"/>
    </location>
</feature>
<proteinExistence type="predicted"/>
<evidence type="ECO:0000256" key="2">
    <source>
        <dbReference type="ARBA" id="ARBA00022473"/>
    </source>
</evidence>
<dbReference type="GO" id="GO:0005634">
    <property type="term" value="C:nucleus"/>
    <property type="evidence" value="ECO:0007669"/>
    <property type="project" value="UniProtKB-SubCell"/>
</dbReference>
<sequence length="305" mass="32926">MMPSAKRVTMKRQLQQFSVQDKLDAIQRVNEGESKASVARDIGVPESTLRGWCKSEEKLRNSCESENSPLAASLVDSVVTANGSLDLAAKRPRMAEQPQQPKEAELDGEALWVWFRQQQQHMTGIGEQLLAAGGQHAAAAKTSTAIAAAAAAAAVAANTSVINDLNPTNGWFWRLYKRYGLSIPDITATSASPAPMLASSAYACRTPAPAHASSLHAMTPTSLTGATSHQQLPRSSPEVLPNEPSDDEEDEPPLSVNEAVAHGEKLLRWLDCCSDPTITAMQILQFRYLLNNVRACAVRRAKANK</sequence>
<comment type="subcellular location">
    <subcellularLocation>
        <location evidence="1 8">Nucleus</location>
    </subcellularLocation>
</comment>
<evidence type="ECO:0000256" key="4">
    <source>
        <dbReference type="ARBA" id="ARBA00023015"/>
    </source>
</evidence>
<feature type="DNA-binding region" description="H-T-H motif" evidence="8">
    <location>
        <begin position="35"/>
        <end position="55"/>
    </location>
</feature>
<evidence type="ECO:0000256" key="6">
    <source>
        <dbReference type="ARBA" id="ARBA00023163"/>
    </source>
</evidence>
<dbReference type="GO" id="GO:0003677">
    <property type="term" value="F:DNA binding"/>
    <property type="evidence" value="ECO:0007669"/>
    <property type="project" value="UniProtKB-UniRule"/>
</dbReference>
<evidence type="ECO:0000256" key="9">
    <source>
        <dbReference type="SAM" id="MobiDB-lite"/>
    </source>
</evidence>
<comment type="caution">
    <text evidence="11">The sequence shown here is derived from an EMBL/GenBank/DDBJ whole genome shotgun (WGS) entry which is preliminary data.</text>
</comment>
<dbReference type="InterPro" id="IPR036388">
    <property type="entry name" value="WH-like_DNA-bd_sf"/>
</dbReference>
<dbReference type="Gene3D" id="1.10.10.10">
    <property type="entry name" value="Winged helix-like DNA-binding domain superfamily/Winged helix DNA-binding domain"/>
    <property type="match status" value="1"/>
</dbReference>
<organism evidence="11 12">
    <name type="scientific">Cloeon dipterum</name>
    <dbReference type="NCBI Taxonomy" id="197152"/>
    <lineage>
        <taxon>Eukaryota</taxon>
        <taxon>Metazoa</taxon>
        <taxon>Ecdysozoa</taxon>
        <taxon>Arthropoda</taxon>
        <taxon>Hexapoda</taxon>
        <taxon>Insecta</taxon>
        <taxon>Pterygota</taxon>
        <taxon>Palaeoptera</taxon>
        <taxon>Ephemeroptera</taxon>
        <taxon>Pisciforma</taxon>
        <taxon>Baetidae</taxon>
        <taxon>Cloeon</taxon>
    </lineage>
</organism>
<evidence type="ECO:0000313" key="11">
    <source>
        <dbReference type="EMBL" id="CAB3365181.1"/>
    </source>
</evidence>
<feature type="region of interest" description="Disordered" evidence="9">
    <location>
        <begin position="223"/>
        <end position="254"/>
    </location>
</feature>